<evidence type="ECO:0000313" key="1">
    <source>
        <dbReference type="EMBL" id="MFC7605748.1"/>
    </source>
</evidence>
<reference evidence="2" key="1">
    <citation type="journal article" date="2019" name="Int. J. Syst. Evol. Microbiol.">
        <title>The Global Catalogue of Microorganisms (GCM) 10K type strain sequencing project: providing services to taxonomists for standard genome sequencing and annotation.</title>
        <authorList>
            <consortium name="The Broad Institute Genomics Platform"/>
            <consortium name="The Broad Institute Genome Sequencing Center for Infectious Disease"/>
            <person name="Wu L."/>
            <person name="Ma J."/>
        </authorList>
    </citation>
    <scope>NUCLEOTIDE SEQUENCE [LARGE SCALE GENOMIC DNA]</scope>
    <source>
        <strain evidence="2">JCM 10083</strain>
    </source>
</reference>
<comment type="caution">
    <text evidence="1">The sequence shown here is derived from an EMBL/GenBank/DDBJ whole genome shotgun (WGS) entry which is preliminary data.</text>
</comment>
<sequence>MVAPDVVDAILWKQVDAVRESRRAMSDLASVALNPDSTPRNTLRPKVMYPEFEGVL</sequence>
<dbReference type="RefSeq" id="WP_343964707.1">
    <property type="nucleotide sequence ID" value="NZ_BAAAGK010000024.1"/>
</dbReference>
<evidence type="ECO:0000313" key="2">
    <source>
        <dbReference type="Proteomes" id="UP001596514"/>
    </source>
</evidence>
<name>A0ABW2TAW1_9ACTN</name>
<dbReference type="EMBL" id="JBHTEE010000001">
    <property type="protein sequence ID" value="MFC7605748.1"/>
    <property type="molecule type" value="Genomic_DNA"/>
</dbReference>
<gene>
    <name evidence="1" type="ORF">ACFQVD_37165</name>
</gene>
<proteinExistence type="predicted"/>
<accession>A0ABW2TAW1</accession>
<protein>
    <submittedName>
        <fullName evidence="1">Uncharacterized protein</fullName>
    </submittedName>
</protein>
<keyword evidence="2" id="KW-1185">Reference proteome</keyword>
<dbReference type="Proteomes" id="UP001596514">
    <property type="component" value="Unassembled WGS sequence"/>
</dbReference>
<organism evidence="1 2">
    <name type="scientific">Streptosporangium amethystogenes subsp. fukuiense</name>
    <dbReference type="NCBI Taxonomy" id="698418"/>
    <lineage>
        <taxon>Bacteria</taxon>
        <taxon>Bacillati</taxon>
        <taxon>Actinomycetota</taxon>
        <taxon>Actinomycetes</taxon>
        <taxon>Streptosporangiales</taxon>
        <taxon>Streptosporangiaceae</taxon>
        <taxon>Streptosporangium</taxon>
    </lineage>
</organism>